<feature type="transmembrane region" description="Helical" evidence="1">
    <location>
        <begin position="69"/>
        <end position="89"/>
    </location>
</feature>
<feature type="domain" description="Bacterial Pleckstrin homology" evidence="2">
    <location>
        <begin position="127"/>
        <end position="208"/>
    </location>
</feature>
<organism evidence="3 4">
    <name type="scientific">Cytobacillus gottheilii</name>
    <dbReference type="NCBI Taxonomy" id="859144"/>
    <lineage>
        <taxon>Bacteria</taxon>
        <taxon>Bacillati</taxon>
        <taxon>Bacillota</taxon>
        <taxon>Bacilli</taxon>
        <taxon>Bacillales</taxon>
        <taxon>Bacillaceae</taxon>
        <taxon>Cytobacillus</taxon>
    </lineage>
</organism>
<proteinExistence type="predicted"/>
<dbReference type="Pfam" id="PF10882">
    <property type="entry name" value="bPH_5"/>
    <property type="match status" value="1"/>
</dbReference>
<evidence type="ECO:0000256" key="1">
    <source>
        <dbReference type="SAM" id="Phobius"/>
    </source>
</evidence>
<keyword evidence="4" id="KW-1185">Reference proteome</keyword>
<evidence type="ECO:0000313" key="3">
    <source>
        <dbReference type="EMBL" id="QVY63630.1"/>
    </source>
</evidence>
<gene>
    <name evidence="3" type="ORF">J1899_03880</name>
</gene>
<evidence type="ECO:0000313" key="4">
    <source>
        <dbReference type="Proteomes" id="UP000679247"/>
    </source>
</evidence>
<evidence type="ECO:0000259" key="2">
    <source>
        <dbReference type="Pfam" id="PF10882"/>
    </source>
</evidence>
<dbReference type="InterPro" id="IPR017259">
    <property type="entry name" value="UCP037672"/>
</dbReference>
<sequence>MVIIFGLLGWAIRYKEAYFLLSGFATMTEAEQKEFLENRYPQKVGSMLIITAVGTLLLLPLLFTSFPYAAEIIFGYTLLFIFGGFIYLSKYELKHKRKKSYIISISLFVLVVGGVSALMIFTYQDYEVTLDNDQLEITGMYGQQLPIDDLKSVELLDEMPEIEFKTNGVGVGTLAKGHFNVKGYGNSLLYIHSDSLPIILIQTNENPIFLNNQSPSVTKDWFNKLRKYLQ</sequence>
<keyword evidence="1" id="KW-1133">Transmembrane helix</keyword>
<keyword evidence="1" id="KW-0472">Membrane</keyword>
<protein>
    <submittedName>
        <fullName evidence="3">DUF3784 domain-containing protein</fullName>
    </submittedName>
</protein>
<reference evidence="3 4" key="1">
    <citation type="submission" date="2021-03" db="EMBL/GenBank/DDBJ databases">
        <title>The first data on the complete genome of the tetrodotoxin-producing bacterium.</title>
        <authorList>
            <person name="Melnikova D.I."/>
            <person name="Nijland R."/>
            <person name="Magarlamov T.Y."/>
        </authorList>
    </citation>
    <scope>NUCLEOTIDE SEQUENCE [LARGE SCALE GENOMIC DNA]</scope>
    <source>
        <strain evidence="3 4">1839</strain>
    </source>
</reference>
<feature type="transmembrane region" description="Helical" evidence="1">
    <location>
        <begin position="101"/>
        <end position="123"/>
    </location>
</feature>
<dbReference type="EMBL" id="CP071709">
    <property type="protein sequence ID" value="QVY63630.1"/>
    <property type="molecule type" value="Genomic_DNA"/>
</dbReference>
<dbReference type="InterPro" id="IPR027783">
    <property type="entry name" value="Bacterial_PH-related"/>
</dbReference>
<name>A0ABX8FI22_9BACI</name>
<accession>A0ABX8FI22</accession>
<dbReference type="Pfam" id="PF12650">
    <property type="entry name" value="DUF3784"/>
    <property type="match status" value="1"/>
</dbReference>
<keyword evidence="1" id="KW-0812">Transmembrane</keyword>
<feature type="transmembrane region" description="Helical" evidence="1">
    <location>
        <begin position="44"/>
        <end position="63"/>
    </location>
</feature>
<dbReference type="Proteomes" id="UP000679247">
    <property type="component" value="Chromosome"/>
</dbReference>